<dbReference type="SUPFAM" id="SSF54001">
    <property type="entry name" value="Cysteine proteinases"/>
    <property type="match status" value="1"/>
</dbReference>
<dbReference type="PANTHER" id="PTHR46333:SF2">
    <property type="entry name" value="CYTOKINESIS PROTEIN 3"/>
    <property type="match status" value="1"/>
</dbReference>
<sequence length="398" mass="45248">MFSLVTAFVLVFAFYGKPAEAAGCIIKNNQVLWDGKAVSLKVKGNAVALKKQEALYTKGANGKLLKSKSYLKKGSKRLVYAKVKAGTVNYYFLGSNRYLKASSNIKYKSLPTEIKKCVEKKVYNDTITKIVKGAKAKKTQFEKVLYVHDALANHITYDWAELKNPNAYSLSHKALGALVYQKAVCDGYTEAMNVILSKLHIESKMVTSVPMNHAWNLVKVDGQYYHVDVTWDDQDGRMPTVYMYFLVSDKEFKKTRKGFYTIAPHYSWYAGKTKAVSEKYANISNLYTKNKSVYRDGNYFYTVDEAKNTIYKTTLDGRKTTVASKIDGNIFCAVNSWIIVMETKYINDQPYLVISKIKQNGKEKYELAKTNSYYRKIEYANNTLTLTTAEGKTLKFTL</sequence>
<feature type="domain" description="Transglutaminase-like" evidence="2">
    <location>
        <begin position="135"/>
        <end position="228"/>
    </location>
</feature>
<gene>
    <name evidence="3" type="ORF">CHR53_23820</name>
</gene>
<dbReference type="InterPro" id="IPR052557">
    <property type="entry name" value="CAP/Cytokinesis_protein"/>
</dbReference>
<evidence type="ECO:0000313" key="4">
    <source>
        <dbReference type="Proteomes" id="UP000282892"/>
    </source>
</evidence>
<dbReference type="KEGG" id="nmk:CHR53_23820"/>
<dbReference type="PANTHER" id="PTHR46333">
    <property type="entry name" value="CYTOKINESIS PROTEIN 3"/>
    <property type="match status" value="1"/>
</dbReference>
<feature type="signal peptide" evidence="1">
    <location>
        <begin position="1"/>
        <end position="21"/>
    </location>
</feature>
<accession>A0A3T0I3V7</accession>
<dbReference type="Gene3D" id="3.10.620.30">
    <property type="match status" value="1"/>
</dbReference>
<organism evidence="3 4">
    <name type="scientific">Neobacillus mesonae</name>
    <dbReference type="NCBI Taxonomy" id="1193713"/>
    <lineage>
        <taxon>Bacteria</taxon>
        <taxon>Bacillati</taxon>
        <taxon>Bacillota</taxon>
        <taxon>Bacilli</taxon>
        <taxon>Bacillales</taxon>
        <taxon>Bacillaceae</taxon>
        <taxon>Neobacillus</taxon>
    </lineage>
</organism>
<dbReference type="EMBL" id="CP022572">
    <property type="protein sequence ID" value="AZU64039.1"/>
    <property type="molecule type" value="Genomic_DNA"/>
</dbReference>
<reference evidence="3 4" key="1">
    <citation type="submission" date="2017-07" db="EMBL/GenBank/DDBJ databases">
        <title>The complete genome sequence of Bacillus mesonae strain H20-5, an efficient strain improving plant abiotic stress resistance.</title>
        <authorList>
            <person name="Kim S.Y."/>
            <person name="Song H."/>
            <person name="Sang M.K."/>
            <person name="Weon H.-Y."/>
            <person name="Song J."/>
        </authorList>
    </citation>
    <scope>NUCLEOTIDE SEQUENCE [LARGE SCALE GENOMIC DNA]</scope>
    <source>
        <strain evidence="3 4">H20-5</strain>
    </source>
</reference>
<protein>
    <recommendedName>
        <fullName evidence="2">Transglutaminase-like domain-containing protein</fullName>
    </recommendedName>
</protein>
<dbReference type="Pfam" id="PF01841">
    <property type="entry name" value="Transglut_core"/>
    <property type="match status" value="1"/>
</dbReference>
<dbReference type="InterPro" id="IPR038765">
    <property type="entry name" value="Papain-like_cys_pep_sf"/>
</dbReference>
<dbReference type="AlphaFoldDB" id="A0A3T0I3V7"/>
<feature type="chain" id="PRO_5019171038" description="Transglutaminase-like domain-containing protein" evidence="1">
    <location>
        <begin position="22"/>
        <end position="398"/>
    </location>
</feature>
<dbReference type="STRING" id="1193713.GCA_001636315_01659"/>
<evidence type="ECO:0000256" key="1">
    <source>
        <dbReference type="SAM" id="SignalP"/>
    </source>
</evidence>
<dbReference type="Proteomes" id="UP000282892">
    <property type="component" value="Chromosome"/>
</dbReference>
<evidence type="ECO:0000259" key="2">
    <source>
        <dbReference type="Pfam" id="PF01841"/>
    </source>
</evidence>
<dbReference type="InterPro" id="IPR002931">
    <property type="entry name" value="Transglutaminase-like"/>
</dbReference>
<dbReference type="GO" id="GO:0005737">
    <property type="term" value="C:cytoplasm"/>
    <property type="evidence" value="ECO:0007669"/>
    <property type="project" value="TreeGrafter"/>
</dbReference>
<keyword evidence="1" id="KW-0732">Signal</keyword>
<name>A0A3T0I3V7_9BACI</name>
<keyword evidence="4" id="KW-1185">Reference proteome</keyword>
<proteinExistence type="predicted"/>
<evidence type="ECO:0000313" key="3">
    <source>
        <dbReference type="EMBL" id="AZU64039.1"/>
    </source>
</evidence>